<dbReference type="Proteomes" id="UP000214746">
    <property type="component" value="Unassembled WGS sequence"/>
</dbReference>
<comment type="caution">
    <text evidence="1">The sequence shown here is derived from an EMBL/GenBank/DDBJ whole genome shotgun (WGS) entry which is preliminary data.</text>
</comment>
<gene>
    <name evidence="1" type="ORF">CBW46_007165</name>
</gene>
<evidence type="ECO:0000313" key="1">
    <source>
        <dbReference type="EMBL" id="PZE22149.1"/>
    </source>
</evidence>
<dbReference type="Gene3D" id="1.20.1260.10">
    <property type="match status" value="1"/>
</dbReference>
<dbReference type="AlphaFoldDB" id="A0A2W1NBV7"/>
<evidence type="ECO:0000313" key="2">
    <source>
        <dbReference type="Proteomes" id="UP000214746"/>
    </source>
</evidence>
<dbReference type="OrthoDB" id="2356617at2"/>
<keyword evidence="2" id="KW-1185">Reference proteome</keyword>
<accession>A0A2W1NBV7</accession>
<dbReference type="InterPro" id="IPR012347">
    <property type="entry name" value="Ferritin-like"/>
</dbReference>
<name>A0A2W1NBV7_PAEXE</name>
<sequence length="68" mass="7595">MVQQELAVHEKMELHELLMFKSTCKTKSEAMSSLAAEGDLKSLLDRHAKQSANHVNDLRTLLGGMTIQ</sequence>
<dbReference type="EMBL" id="NHRJ02000002">
    <property type="protein sequence ID" value="PZE22149.1"/>
    <property type="molecule type" value="Genomic_DNA"/>
</dbReference>
<proteinExistence type="predicted"/>
<dbReference type="RefSeq" id="WP_089199293.1">
    <property type="nucleotide sequence ID" value="NZ_NHRJ02000002.1"/>
</dbReference>
<protein>
    <submittedName>
        <fullName evidence="1">Spore coat protein</fullName>
    </submittedName>
</protein>
<reference evidence="1" key="1">
    <citation type="submission" date="2018-06" db="EMBL/GenBank/DDBJ databases">
        <title>Paenibacillus xerothermodurans sp. nov. an extremely dry heat resistant spore forming bacterium isolated from the soil of Cape Canaveral, Florida.</title>
        <authorList>
            <person name="Seuylemezian A."/>
            <person name="Kaur N."/>
            <person name="Patil P."/>
            <person name="Patil P."/>
            <person name="Mayilraj S."/>
            <person name="Vaishampayan P."/>
        </authorList>
    </citation>
    <scope>NUCLEOTIDE SEQUENCE [LARGE SCALE GENOMIC DNA]</scope>
    <source>
        <strain evidence="1">ATCC 27380</strain>
    </source>
</reference>
<organism evidence="1 2">
    <name type="scientific">Paenibacillus xerothermodurans</name>
    <dbReference type="NCBI Taxonomy" id="1977292"/>
    <lineage>
        <taxon>Bacteria</taxon>
        <taxon>Bacillati</taxon>
        <taxon>Bacillota</taxon>
        <taxon>Bacilli</taxon>
        <taxon>Bacillales</taxon>
        <taxon>Paenibacillaceae</taxon>
        <taxon>Paenibacillus</taxon>
    </lineage>
</organism>